<evidence type="ECO:0000313" key="6">
    <source>
        <dbReference type="Proteomes" id="UP001499987"/>
    </source>
</evidence>
<evidence type="ECO:0000256" key="3">
    <source>
        <dbReference type="ARBA" id="ARBA00023163"/>
    </source>
</evidence>
<dbReference type="InterPro" id="IPR050679">
    <property type="entry name" value="Bact_HTH_transcr_reg"/>
</dbReference>
<dbReference type="PROSITE" id="PS50949">
    <property type="entry name" value="HTH_GNTR"/>
    <property type="match status" value="1"/>
</dbReference>
<dbReference type="Proteomes" id="UP001499987">
    <property type="component" value="Unassembled WGS sequence"/>
</dbReference>
<dbReference type="SUPFAM" id="SSF48295">
    <property type="entry name" value="TrpR-like"/>
    <property type="match status" value="1"/>
</dbReference>
<dbReference type="Pfam" id="PF00392">
    <property type="entry name" value="GntR"/>
    <property type="match status" value="1"/>
</dbReference>
<dbReference type="InterPro" id="IPR055247">
    <property type="entry name" value="InsJ-like_HTH"/>
</dbReference>
<evidence type="ECO:0000256" key="2">
    <source>
        <dbReference type="ARBA" id="ARBA00023125"/>
    </source>
</evidence>
<dbReference type="Gene3D" id="1.10.10.10">
    <property type="entry name" value="Winged helix-like DNA-binding domain superfamily/Winged helix DNA-binding domain"/>
    <property type="match status" value="1"/>
</dbReference>
<dbReference type="SMART" id="SM00345">
    <property type="entry name" value="HTH_GNTR"/>
    <property type="match status" value="1"/>
</dbReference>
<keyword evidence="3" id="KW-0804">Transcription</keyword>
<proteinExistence type="predicted"/>
<keyword evidence="2" id="KW-0238">DNA-binding</keyword>
<accession>A0ABP4E186</accession>
<dbReference type="PRINTS" id="PR00035">
    <property type="entry name" value="HTHGNTR"/>
</dbReference>
<dbReference type="InterPro" id="IPR036390">
    <property type="entry name" value="WH_DNA-bd_sf"/>
</dbReference>
<gene>
    <name evidence="5" type="ORF">GCM10009663_31970</name>
</gene>
<dbReference type="PANTHER" id="PTHR44846:SF17">
    <property type="entry name" value="GNTR-FAMILY TRANSCRIPTIONAL REGULATOR"/>
    <property type="match status" value="1"/>
</dbReference>
<comment type="caution">
    <text evidence="5">The sequence shown here is derived from an EMBL/GenBank/DDBJ whole genome shotgun (WGS) entry which is preliminary data.</text>
</comment>
<dbReference type="PANTHER" id="PTHR44846">
    <property type="entry name" value="MANNOSYL-D-GLYCERATE TRANSPORT/METABOLISM SYSTEM REPRESSOR MNGR-RELATED"/>
    <property type="match status" value="1"/>
</dbReference>
<sequence>MPGQRTERRAPAYLDIARDLGEDIGRGRFPVGQNLPSERQLATTYGVNRQTVRAALQHLRAQGFVAGDHLGTYVLAAREGRPARPSPGPAPAHAFPGSFLRPARSAAGHGRLLRRPPDPWVAAALELPPRRAALAYDHRLRDTDGRTLQSAGSWFAPVLTVLLPGLGRAAWALGEEPESGREADLTELYGWAAAAGLRLRAADSVQLARGTAEHASPGGLEVRRTIADQHGRPLIGTVFRIADEQAELRYADSQAILPAEGRPRPSGGANRIADPDRAVLHSWASPNAPDRGLALRARIVLACEHASAEEAAGRLGHSAQLVAAWRDRFRAGGLQALEASPRKARSRPR</sequence>
<evidence type="ECO:0000313" key="5">
    <source>
        <dbReference type="EMBL" id="GAA1085939.1"/>
    </source>
</evidence>
<dbReference type="Pfam" id="PF13518">
    <property type="entry name" value="HTH_28"/>
    <property type="match status" value="1"/>
</dbReference>
<dbReference type="SUPFAM" id="SSF46785">
    <property type="entry name" value="Winged helix' DNA-binding domain"/>
    <property type="match status" value="1"/>
</dbReference>
<feature type="domain" description="HTH gntR-type" evidence="4">
    <location>
        <begin position="10"/>
        <end position="77"/>
    </location>
</feature>
<evidence type="ECO:0000256" key="1">
    <source>
        <dbReference type="ARBA" id="ARBA00023015"/>
    </source>
</evidence>
<keyword evidence="6" id="KW-1185">Reference proteome</keyword>
<organism evidence="5 6">
    <name type="scientific">Kitasatospora arboriphila</name>
    <dbReference type="NCBI Taxonomy" id="258052"/>
    <lineage>
        <taxon>Bacteria</taxon>
        <taxon>Bacillati</taxon>
        <taxon>Actinomycetota</taxon>
        <taxon>Actinomycetes</taxon>
        <taxon>Kitasatosporales</taxon>
        <taxon>Streptomycetaceae</taxon>
        <taxon>Kitasatospora</taxon>
    </lineage>
</organism>
<dbReference type="InterPro" id="IPR010921">
    <property type="entry name" value="Trp_repressor/repl_initiator"/>
</dbReference>
<dbReference type="CDD" id="cd07377">
    <property type="entry name" value="WHTH_GntR"/>
    <property type="match status" value="1"/>
</dbReference>
<protein>
    <recommendedName>
        <fullName evidence="4">HTH gntR-type domain-containing protein</fullName>
    </recommendedName>
</protein>
<name>A0ABP4E186_9ACTN</name>
<dbReference type="InterPro" id="IPR036388">
    <property type="entry name" value="WH-like_DNA-bd_sf"/>
</dbReference>
<keyword evidence="1" id="KW-0805">Transcription regulation</keyword>
<dbReference type="EMBL" id="BAAALD010000027">
    <property type="protein sequence ID" value="GAA1085939.1"/>
    <property type="molecule type" value="Genomic_DNA"/>
</dbReference>
<evidence type="ECO:0000259" key="4">
    <source>
        <dbReference type="PROSITE" id="PS50949"/>
    </source>
</evidence>
<dbReference type="RefSeq" id="WP_344624272.1">
    <property type="nucleotide sequence ID" value="NZ_BAAALD010000027.1"/>
</dbReference>
<reference evidence="6" key="1">
    <citation type="journal article" date="2019" name="Int. J. Syst. Evol. Microbiol.">
        <title>The Global Catalogue of Microorganisms (GCM) 10K type strain sequencing project: providing services to taxonomists for standard genome sequencing and annotation.</title>
        <authorList>
            <consortium name="The Broad Institute Genomics Platform"/>
            <consortium name="The Broad Institute Genome Sequencing Center for Infectious Disease"/>
            <person name="Wu L."/>
            <person name="Ma J."/>
        </authorList>
    </citation>
    <scope>NUCLEOTIDE SEQUENCE [LARGE SCALE GENOMIC DNA]</scope>
    <source>
        <strain evidence="6">JCM 13002</strain>
    </source>
</reference>
<dbReference type="InterPro" id="IPR000524">
    <property type="entry name" value="Tscrpt_reg_HTH_GntR"/>
</dbReference>